<dbReference type="GO" id="GO:0006261">
    <property type="term" value="P:DNA-templated DNA replication"/>
    <property type="evidence" value="ECO:0007669"/>
    <property type="project" value="InterPro"/>
</dbReference>
<evidence type="ECO:0000256" key="1">
    <source>
        <dbReference type="ARBA" id="ARBA00004123"/>
    </source>
</evidence>
<dbReference type="PANTHER" id="PTHR12708">
    <property type="entry name" value="DNA POLYMERASE EPSILON SUBUNIT B"/>
    <property type="match status" value="1"/>
</dbReference>
<evidence type="ECO:0000256" key="5">
    <source>
        <dbReference type="ARBA" id="ARBA00023242"/>
    </source>
</evidence>
<comment type="subcellular location">
    <subcellularLocation>
        <location evidence="1">Nucleus</location>
    </subcellularLocation>
</comment>
<keyword evidence="4" id="KW-0238">DNA-binding</keyword>
<dbReference type="GO" id="GO:0042276">
    <property type="term" value="P:error-prone translesion synthesis"/>
    <property type="evidence" value="ECO:0007669"/>
    <property type="project" value="TreeGrafter"/>
</dbReference>
<dbReference type="Pfam" id="PF04042">
    <property type="entry name" value="DNA_pol_E_B"/>
    <property type="match status" value="1"/>
</dbReference>
<sequence length="170" mass="18997">MGLDFFGGGVLPNEETLRLSSLEKKAANDMFVILSDVWLDNPETMEKLAVVLDGYDSVEVVPSLFVLMGNFCSRPCNLAFNSFEELRLQFGKLGEMIATRSRLKEHSRFLFIPGPDDAGPSKALPRCALPKYLIEELHKHIPNAIFVSNPCRFVMKLIPKVPTGSRITLI</sequence>
<dbReference type="PANTHER" id="PTHR12708:SF0">
    <property type="entry name" value="DNA POLYMERASE EPSILON SUBUNIT 2"/>
    <property type="match status" value="1"/>
</dbReference>
<keyword evidence="5" id="KW-0539">Nucleus</keyword>
<dbReference type="InterPro" id="IPR016266">
    <property type="entry name" value="POLE2"/>
</dbReference>
<evidence type="ECO:0000256" key="3">
    <source>
        <dbReference type="ARBA" id="ARBA00022705"/>
    </source>
</evidence>
<comment type="similarity">
    <text evidence="2">Belongs to the DNA polymerase epsilon subunit B family.</text>
</comment>
<proteinExistence type="inferred from homology"/>
<evidence type="ECO:0000256" key="2">
    <source>
        <dbReference type="ARBA" id="ARBA00009560"/>
    </source>
</evidence>
<evidence type="ECO:0000259" key="7">
    <source>
        <dbReference type="Pfam" id="PF04042"/>
    </source>
</evidence>
<evidence type="ECO:0000313" key="8">
    <source>
        <dbReference type="EMBL" id="JAD81483.1"/>
    </source>
</evidence>
<reference evidence="8" key="2">
    <citation type="journal article" date="2015" name="Data Brief">
        <title>Shoot transcriptome of the giant reed, Arundo donax.</title>
        <authorList>
            <person name="Barrero R.A."/>
            <person name="Guerrero F.D."/>
            <person name="Moolhuijzen P."/>
            <person name="Goolsby J.A."/>
            <person name="Tidwell J."/>
            <person name="Bellgard S.E."/>
            <person name="Bellgard M.I."/>
        </authorList>
    </citation>
    <scope>NUCLEOTIDE SEQUENCE</scope>
    <source>
        <tissue evidence="8">Shoot tissue taken approximately 20 cm above the soil surface</tissue>
    </source>
</reference>
<protein>
    <recommendedName>
        <fullName evidence="6">DNA polymerase II subunit 2</fullName>
    </recommendedName>
</protein>
<evidence type="ECO:0000256" key="6">
    <source>
        <dbReference type="ARBA" id="ARBA00032930"/>
    </source>
</evidence>
<accession>A0A0A9D463</accession>
<dbReference type="GO" id="GO:0008622">
    <property type="term" value="C:epsilon DNA polymerase complex"/>
    <property type="evidence" value="ECO:0007669"/>
    <property type="project" value="InterPro"/>
</dbReference>
<keyword evidence="3" id="KW-0235">DNA replication</keyword>
<reference evidence="8" key="1">
    <citation type="submission" date="2014-09" db="EMBL/GenBank/DDBJ databases">
        <authorList>
            <person name="Magalhaes I.L.F."/>
            <person name="Oliveira U."/>
            <person name="Santos F.R."/>
            <person name="Vidigal T.H.D.A."/>
            <person name="Brescovit A.D."/>
            <person name="Santos A.J."/>
        </authorList>
    </citation>
    <scope>NUCLEOTIDE SEQUENCE</scope>
    <source>
        <tissue evidence="8">Shoot tissue taken approximately 20 cm above the soil surface</tissue>
    </source>
</reference>
<name>A0A0A9D463_ARUDO</name>
<dbReference type="GO" id="GO:0003677">
    <property type="term" value="F:DNA binding"/>
    <property type="evidence" value="ECO:0007669"/>
    <property type="project" value="UniProtKB-KW"/>
</dbReference>
<organism evidence="8">
    <name type="scientific">Arundo donax</name>
    <name type="common">Giant reed</name>
    <name type="synonym">Donax arundinaceus</name>
    <dbReference type="NCBI Taxonomy" id="35708"/>
    <lineage>
        <taxon>Eukaryota</taxon>
        <taxon>Viridiplantae</taxon>
        <taxon>Streptophyta</taxon>
        <taxon>Embryophyta</taxon>
        <taxon>Tracheophyta</taxon>
        <taxon>Spermatophyta</taxon>
        <taxon>Magnoliopsida</taxon>
        <taxon>Liliopsida</taxon>
        <taxon>Poales</taxon>
        <taxon>Poaceae</taxon>
        <taxon>PACMAD clade</taxon>
        <taxon>Arundinoideae</taxon>
        <taxon>Arundineae</taxon>
        <taxon>Arundo</taxon>
    </lineage>
</organism>
<dbReference type="EMBL" id="GBRH01216412">
    <property type="protein sequence ID" value="JAD81483.1"/>
    <property type="molecule type" value="Transcribed_RNA"/>
</dbReference>
<feature type="domain" description="DNA polymerase alpha/delta/epsilon subunit B" evidence="7">
    <location>
        <begin position="31"/>
        <end position="154"/>
    </location>
</feature>
<dbReference type="AlphaFoldDB" id="A0A0A9D463"/>
<dbReference type="InterPro" id="IPR007185">
    <property type="entry name" value="DNA_pol_a/d/e_bsu"/>
</dbReference>
<evidence type="ECO:0000256" key="4">
    <source>
        <dbReference type="ARBA" id="ARBA00023125"/>
    </source>
</evidence>